<feature type="binding site" evidence="6">
    <location>
        <position position="89"/>
    </location>
    <ligand>
        <name>Mg(2+)</name>
        <dbReference type="ChEBI" id="CHEBI:18420"/>
        <label>2</label>
    </ligand>
</feature>
<dbReference type="PRINTS" id="PR00377">
    <property type="entry name" value="IMPHPHTASES"/>
</dbReference>
<dbReference type="GO" id="GO:0000103">
    <property type="term" value="P:sulfate assimilation"/>
    <property type="evidence" value="ECO:0007669"/>
    <property type="project" value="TreeGrafter"/>
</dbReference>
<evidence type="ECO:0000256" key="2">
    <source>
        <dbReference type="ARBA" id="ARBA00022475"/>
    </source>
</evidence>
<feature type="binding site" evidence="6">
    <location>
        <position position="89"/>
    </location>
    <ligand>
        <name>Mg(2+)</name>
        <dbReference type="ChEBI" id="CHEBI:18420"/>
        <label>1</label>
    </ligand>
</feature>
<dbReference type="GO" id="GO:0046854">
    <property type="term" value="P:phosphatidylinositol phosphate biosynthetic process"/>
    <property type="evidence" value="ECO:0007669"/>
    <property type="project" value="InterPro"/>
</dbReference>
<dbReference type="PANTHER" id="PTHR43028:SF5">
    <property type="entry name" value="3'(2'),5'-BISPHOSPHATE NUCLEOTIDASE 1"/>
    <property type="match status" value="1"/>
</dbReference>
<dbReference type="InterPro" id="IPR000760">
    <property type="entry name" value="Inositol_monophosphatase-like"/>
</dbReference>
<feature type="binding site" evidence="7">
    <location>
        <position position="92"/>
    </location>
    <ligand>
        <name>Mg(2+)</name>
        <dbReference type="ChEBI" id="CHEBI:18420"/>
        <label>1</label>
        <note>catalytic</note>
    </ligand>
</feature>
<dbReference type="GO" id="GO:0000287">
    <property type="term" value="F:magnesium ion binding"/>
    <property type="evidence" value="ECO:0007669"/>
    <property type="project" value="UniProtKB-UniRule"/>
</dbReference>
<organism evidence="8 9">
    <name type="scientific">Nitrincola tibetensis</name>
    <dbReference type="NCBI Taxonomy" id="2219697"/>
    <lineage>
        <taxon>Bacteria</taxon>
        <taxon>Pseudomonadati</taxon>
        <taxon>Pseudomonadota</taxon>
        <taxon>Gammaproteobacteria</taxon>
        <taxon>Oceanospirillales</taxon>
        <taxon>Oceanospirillaceae</taxon>
        <taxon>Nitrincola</taxon>
    </lineage>
</organism>
<evidence type="ECO:0000313" key="8">
    <source>
        <dbReference type="EMBL" id="RAU16875.1"/>
    </source>
</evidence>
<dbReference type="OrthoDB" id="9785695at2"/>
<evidence type="ECO:0000256" key="7">
    <source>
        <dbReference type="PIRSR" id="PIRSR600760-2"/>
    </source>
</evidence>
<dbReference type="InterPro" id="IPR006240">
    <property type="entry name" value="CysQ"/>
</dbReference>
<evidence type="ECO:0000256" key="1">
    <source>
        <dbReference type="ARBA" id="ARBA00005289"/>
    </source>
</evidence>
<dbReference type="InterPro" id="IPR050725">
    <property type="entry name" value="CysQ/Inositol_MonoPase"/>
</dbReference>
<evidence type="ECO:0000256" key="4">
    <source>
        <dbReference type="ARBA" id="ARBA00022801"/>
    </source>
</evidence>
<comment type="function">
    <text evidence="6">Converts adenosine-3',5'-bisphosphate (PAP) to AMP.</text>
</comment>
<feature type="binding site" evidence="6">
    <location>
        <position position="215"/>
    </location>
    <ligand>
        <name>Mg(2+)</name>
        <dbReference type="ChEBI" id="CHEBI:18420"/>
        <label>2</label>
    </ligand>
</feature>
<dbReference type="SUPFAM" id="SSF56655">
    <property type="entry name" value="Carbohydrate phosphatase"/>
    <property type="match status" value="1"/>
</dbReference>
<keyword evidence="4 6" id="KW-0378">Hydrolase</keyword>
<feature type="binding site" evidence="6">
    <location>
        <position position="69"/>
    </location>
    <ligand>
        <name>Mg(2+)</name>
        <dbReference type="ChEBI" id="CHEBI:18420"/>
        <label>1</label>
    </ligand>
</feature>
<dbReference type="AlphaFoldDB" id="A0A364NJ07"/>
<reference evidence="8 9" key="1">
    <citation type="submission" date="2018-06" db="EMBL/GenBank/DDBJ databases">
        <title>Nitrincola tibetense sp. nov., isolated from Lake XuguoCo on Tibetan Plateau.</title>
        <authorList>
            <person name="Xing P."/>
        </authorList>
    </citation>
    <scope>NUCLEOTIDE SEQUENCE [LARGE SCALE GENOMIC DNA]</scope>
    <source>
        <strain evidence="9">xg18</strain>
    </source>
</reference>
<dbReference type="GO" id="GO:0005886">
    <property type="term" value="C:plasma membrane"/>
    <property type="evidence" value="ECO:0007669"/>
    <property type="project" value="UniProtKB-SubCell"/>
</dbReference>
<protein>
    <recommendedName>
        <fullName evidence="6">3'(2'),5'-bisphosphate nucleotidase CysQ</fullName>
        <ecNumber evidence="6">3.1.3.7</ecNumber>
    </recommendedName>
    <alternativeName>
        <fullName evidence="6">3'(2'),5-bisphosphonucleoside 3'(2')-phosphohydrolase</fullName>
    </alternativeName>
    <alternativeName>
        <fullName evidence="6">3'-phosphoadenosine 5'-phosphate phosphatase</fullName>
        <shortName evidence="6">PAP phosphatase</shortName>
    </alternativeName>
</protein>
<comment type="catalytic activity">
    <reaction evidence="6">
        <text>adenosine 3',5'-bisphosphate + H2O = AMP + phosphate</text>
        <dbReference type="Rhea" id="RHEA:10040"/>
        <dbReference type="ChEBI" id="CHEBI:15377"/>
        <dbReference type="ChEBI" id="CHEBI:43474"/>
        <dbReference type="ChEBI" id="CHEBI:58343"/>
        <dbReference type="ChEBI" id="CHEBI:456215"/>
        <dbReference type="EC" id="3.1.3.7"/>
    </reaction>
</comment>
<proteinExistence type="inferred from homology"/>
<feature type="binding site" evidence="6">
    <location>
        <position position="91"/>
    </location>
    <ligand>
        <name>Mg(2+)</name>
        <dbReference type="ChEBI" id="CHEBI:18420"/>
        <label>1</label>
    </ligand>
</feature>
<accession>A0A364NJ07</accession>
<keyword evidence="9" id="KW-1185">Reference proteome</keyword>
<dbReference type="Gene3D" id="3.30.540.10">
    <property type="entry name" value="Fructose-1,6-Bisphosphatase, subunit A, domain 1"/>
    <property type="match status" value="1"/>
</dbReference>
<feature type="binding site" evidence="7">
    <location>
        <position position="89"/>
    </location>
    <ligand>
        <name>Mg(2+)</name>
        <dbReference type="ChEBI" id="CHEBI:18420"/>
        <label>1</label>
        <note>catalytic</note>
    </ligand>
</feature>
<keyword evidence="5 6" id="KW-0472">Membrane</keyword>
<gene>
    <name evidence="6 8" type="primary">cysQ</name>
    <name evidence="8" type="ORF">DN062_15895</name>
</gene>
<comment type="caution">
    <text evidence="8">The sequence shown here is derived from an EMBL/GenBank/DDBJ whole genome shotgun (WGS) entry which is preliminary data.</text>
</comment>
<feature type="binding site" evidence="6">
    <location>
        <position position="92"/>
    </location>
    <ligand>
        <name>Mg(2+)</name>
        <dbReference type="ChEBI" id="CHEBI:18420"/>
        <label>2</label>
    </ligand>
</feature>
<evidence type="ECO:0000256" key="5">
    <source>
        <dbReference type="ARBA" id="ARBA00023136"/>
    </source>
</evidence>
<feature type="binding site" evidence="6">
    <location>
        <position position="215"/>
    </location>
    <ligand>
        <name>substrate</name>
    </ligand>
</feature>
<feature type="binding site" evidence="7">
    <location>
        <position position="91"/>
    </location>
    <ligand>
        <name>Mg(2+)</name>
        <dbReference type="ChEBI" id="CHEBI:18420"/>
        <label>1</label>
        <note>catalytic</note>
    </ligand>
</feature>
<keyword evidence="2 6" id="KW-1003">Cell membrane</keyword>
<sequence length="273" mass="30238">MHTNLPPIESLLELVRNAGDAIMEVYHQGEWDTQLKADQSPVTAADLAAERILAQGLGVLTPDIPILSEEARIPDWSERQGWTRYWLIDPLDGTREFLQRNGEFTVNLALIDQQTPVLGIVYAPAKSAFYWGGTHLGAWRIENGLPHPIQTRSIKDKVHLLTSRRHGRKEAEAVAQVLEDFKVNTSAMGSSLKLCLIASGMADLYPRMTPTSEWDTAAAQAILVEAGGVLLDANTLEPLRYNTKDSLENPAFIALGDTSLSLEKRLKCESFNH</sequence>
<dbReference type="EMBL" id="QKRX01000015">
    <property type="protein sequence ID" value="RAU16875.1"/>
    <property type="molecule type" value="Genomic_DNA"/>
</dbReference>
<comment type="similarity">
    <text evidence="1 6">Belongs to the inositol monophosphatase superfamily. CysQ family.</text>
</comment>
<dbReference type="PANTHER" id="PTHR43028">
    <property type="entry name" value="3'(2'),5'-BISPHOSPHATE NUCLEOTIDASE 1"/>
    <property type="match status" value="1"/>
</dbReference>
<keyword evidence="6 7" id="KW-0460">Magnesium</keyword>
<dbReference type="EC" id="3.1.3.7" evidence="6"/>
<dbReference type="Pfam" id="PF00459">
    <property type="entry name" value="Inositol_P"/>
    <property type="match status" value="1"/>
</dbReference>
<dbReference type="RefSeq" id="WP_112160282.1">
    <property type="nucleotide sequence ID" value="NZ_QKRX01000015.1"/>
</dbReference>
<evidence type="ECO:0000256" key="3">
    <source>
        <dbReference type="ARBA" id="ARBA00022519"/>
    </source>
</evidence>
<name>A0A364NJ07_9GAMM</name>
<dbReference type="Proteomes" id="UP000250744">
    <property type="component" value="Unassembled WGS sequence"/>
</dbReference>
<dbReference type="NCBIfam" id="TIGR01331">
    <property type="entry name" value="bisphos_cysQ"/>
    <property type="match status" value="1"/>
</dbReference>
<dbReference type="GO" id="GO:0050427">
    <property type="term" value="P:3'-phosphoadenosine 5'-phosphosulfate metabolic process"/>
    <property type="evidence" value="ECO:0007669"/>
    <property type="project" value="TreeGrafter"/>
</dbReference>
<feature type="binding site" evidence="7">
    <location>
        <position position="215"/>
    </location>
    <ligand>
        <name>Mg(2+)</name>
        <dbReference type="ChEBI" id="CHEBI:18420"/>
        <label>1</label>
        <note>catalytic</note>
    </ligand>
</feature>
<comment type="cofactor">
    <cofactor evidence="6 7">
        <name>Mg(2+)</name>
        <dbReference type="ChEBI" id="CHEBI:18420"/>
    </cofactor>
</comment>
<dbReference type="Gene3D" id="3.40.190.80">
    <property type="match status" value="1"/>
</dbReference>
<dbReference type="HAMAP" id="MF_02095">
    <property type="entry name" value="CysQ"/>
    <property type="match status" value="1"/>
</dbReference>
<evidence type="ECO:0000313" key="9">
    <source>
        <dbReference type="Proteomes" id="UP000250744"/>
    </source>
</evidence>
<feature type="binding site" evidence="7">
    <location>
        <position position="69"/>
    </location>
    <ligand>
        <name>Mg(2+)</name>
        <dbReference type="ChEBI" id="CHEBI:18420"/>
        <label>1</label>
        <note>catalytic</note>
    </ligand>
</feature>
<evidence type="ECO:0000256" key="6">
    <source>
        <dbReference type="HAMAP-Rule" id="MF_02095"/>
    </source>
</evidence>
<dbReference type="GO" id="GO:0008441">
    <property type="term" value="F:3'(2'),5'-bisphosphate nucleotidase activity"/>
    <property type="evidence" value="ECO:0007669"/>
    <property type="project" value="UniProtKB-UniRule"/>
</dbReference>
<comment type="subcellular location">
    <subcellularLocation>
        <location evidence="6">Cell inner membrane</location>
        <topology evidence="6">Peripheral membrane protein</topology>
        <orientation evidence="6">Cytoplasmic side</orientation>
    </subcellularLocation>
</comment>
<feature type="binding site" evidence="6">
    <location>
        <begin position="91"/>
        <end position="94"/>
    </location>
    <ligand>
        <name>substrate</name>
    </ligand>
</feature>
<keyword evidence="6 7" id="KW-0479">Metal-binding</keyword>
<keyword evidence="3 6" id="KW-0997">Cell inner membrane</keyword>
<dbReference type="CDD" id="cd01638">
    <property type="entry name" value="CysQ"/>
    <property type="match status" value="1"/>
</dbReference>
<feature type="binding site" evidence="6">
    <location>
        <position position="69"/>
    </location>
    <ligand>
        <name>substrate</name>
    </ligand>
</feature>
<dbReference type="PROSITE" id="PS00630">
    <property type="entry name" value="IMP_2"/>
    <property type="match status" value="1"/>
</dbReference>
<dbReference type="InterPro" id="IPR020550">
    <property type="entry name" value="Inositol_monophosphatase_CS"/>
</dbReference>